<evidence type="ECO:0000259" key="6">
    <source>
        <dbReference type="Pfam" id="PF17802"/>
    </source>
</evidence>
<feature type="domain" description="SpaA-like prealbumin fold" evidence="7">
    <location>
        <begin position="546"/>
        <end position="662"/>
    </location>
</feature>
<reference evidence="8 9" key="1">
    <citation type="submission" date="2017-12" db="EMBL/GenBank/DDBJ databases">
        <title>Phylogenetic diversity of female urinary microbiome.</title>
        <authorList>
            <person name="Thomas-White K."/>
            <person name="Wolfe A.J."/>
        </authorList>
    </citation>
    <scope>NUCLEOTIDE SEQUENCE [LARGE SCALE GENOMIC DNA]</scope>
    <source>
        <strain evidence="8 9">UMB0402</strain>
    </source>
</reference>
<accession>A0A2I1IQR4</accession>
<keyword evidence="5" id="KW-1133">Transmembrane helix</keyword>
<feature type="compositionally biased region" description="Basic and acidic residues" evidence="4">
    <location>
        <begin position="583"/>
        <end position="593"/>
    </location>
</feature>
<evidence type="ECO:0000256" key="4">
    <source>
        <dbReference type="SAM" id="MobiDB-lite"/>
    </source>
</evidence>
<proteinExistence type="inferred from homology"/>
<keyword evidence="5" id="KW-0812">Transmembrane</keyword>
<comment type="caution">
    <text evidence="8">The sequence shown here is derived from an EMBL/GenBank/DDBJ whole genome shotgun (WGS) entry which is preliminary data.</text>
</comment>
<evidence type="ECO:0000256" key="5">
    <source>
        <dbReference type="SAM" id="Phobius"/>
    </source>
</evidence>
<dbReference type="EMBL" id="PKKO01000001">
    <property type="protein sequence ID" value="PKY73459.1"/>
    <property type="molecule type" value="Genomic_DNA"/>
</dbReference>
<dbReference type="PANTHER" id="PTHR36108">
    <property type="entry name" value="COLOSSIN-B-RELATED"/>
    <property type="match status" value="1"/>
</dbReference>
<dbReference type="STRING" id="33007.HMPREF3198_02101"/>
<evidence type="ECO:0000256" key="1">
    <source>
        <dbReference type="ARBA" id="ARBA00007257"/>
    </source>
</evidence>
<protein>
    <recommendedName>
        <fullName evidence="10">Gram-positive cocci surface proteins LPxTG domain-containing protein</fullName>
    </recommendedName>
</protein>
<keyword evidence="5" id="KW-0472">Membrane</keyword>
<evidence type="ECO:0000256" key="3">
    <source>
        <dbReference type="ARBA" id="ARBA00022729"/>
    </source>
</evidence>
<evidence type="ECO:0000313" key="9">
    <source>
        <dbReference type="Proteomes" id="UP000235122"/>
    </source>
</evidence>
<comment type="similarity">
    <text evidence="1">Belongs to the serine-aspartate repeat-containing protein (SDr) family.</text>
</comment>
<dbReference type="Pfam" id="PF17802">
    <property type="entry name" value="SpaA"/>
    <property type="match status" value="2"/>
</dbReference>
<dbReference type="SUPFAM" id="SSF117074">
    <property type="entry name" value="Hypothetical protein PA1324"/>
    <property type="match status" value="1"/>
</dbReference>
<evidence type="ECO:0008006" key="10">
    <source>
        <dbReference type="Google" id="ProtNLM"/>
    </source>
</evidence>
<feature type="region of interest" description="Disordered" evidence="4">
    <location>
        <begin position="567"/>
        <end position="598"/>
    </location>
</feature>
<feature type="domain" description="SpaA-like prealbumin fold" evidence="6">
    <location>
        <begin position="693"/>
        <end position="765"/>
    </location>
</feature>
<dbReference type="InterPro" id="IPR013783">
    <property type="entry name" value="Ig-like_fold"/>
</dbReference>
<dbReference type="Gene3D" id="2.60.40.10">
    <property type="entry name" value="Immunoglobulins"/>
    <property type="match status" value="2"/>
</dbReference>
<evidence type="ECO:0000256" key="2">
    <source>
        <dbReference type="ARBA" id="ARBA00022525"/>
    </source>
</evidence>
<name>A0A2I1IQR4_9ACTO</name>
<dbReference type="PANTHER" id="PTHR36108:SF13">
    <property type="entry name" value="COLOSSIN-B-RELATED"/>
    <property type="match status" value="1"/>
</dbReference>
<keyword evidence="2" id="KW-0964">Secreted</keyword>
<feature type="domain" description="SpaA-like prealbumin fold" evidence="6">
    <location>
        <begin position="781"/>
        <end position="892"/>
    </location>
</feature>
<dbReference type="Pfam" id="PF20674">
    <property type="entry name" value="SpaA_3"/>
    <property type="match status" value="1"/>
</dbReference>
<dbReference type="GO" id="GO:0005975">
    <property type="term" value="P:carbohydrate metabolic process"/>
    <property type="evidence" value="ECO:0007669"/>
    <property type="project" value="UniProtKB-ARBA"/>
</dbReference>
<organism evidence="8 9">
    <name type="scientific">Winkia neuii</name>
    <dbReference type="NCBI Taxonomy" id="33007"/>
    <lineage>
        <taxon>Bacteria</taxon>
        <taxon>Bacillati</taxon>
        <taxon>Actinomycetota</taxon>
        <taxon>Actinomycetes</taxon>
        <taxon>Actinomycetales</taxon>
        <taxon>Actinomycetaceae</taxon>
        <taxon>Winkia</taxon>
    </lineage>
</organism>
<dbReference type="Proteomes" id="UP000235122">
    <property type="component" value="Unassembled WGS sequence"/>
</dbReference>
<dbReference type="InterPro" id="IPR048834">
    <property type="entry name" value="SpaA_pre-album"/>
</dbReference>
<keyword evidence="9" id="KW-1185">Reference proteome</keyword>
<evidence type="ECO:0000313" key="8">
    <source>
        <dbReference type="EMBL" id="PKY73459.1"/>
    </source>
</evidence>
<keyword evidence="3" id="KW-0732">Signal</keyword>
<feature type="transmembrane region" description="Helical" evidence="5">
    <location>
        <begin position="913"/>
        <end position="931"/>
    </location>
</feature>
<feature type="compositionally biased region" description="Polar residues" evidence="4">
    <location>
        <begin position="107"/>
        <end position="122"/>
    </location>
</feature>
<dbReference type="AlphaFoldDB" id="A0A2I1IQR4"/>
<gene>
    <name evidence="8" type="ORF">CYJ19_02430</name>
</gene>
<dbReference type="InterPro" id="IPR041033">
    <property type="entry name" value="SpaA_PFL_dom_1"/>
</dbReference>
<sequence>MEIFLKISQLVQFQLFSPRGSFLLAVLLKAKAIAFCRLATGSRSLGSCWRIESKALGRKNSYVSAACAAVAGAALVASTVFGGSALADGPAIGGKAAEAQPAPGDRQSVTGPDSSSPATNPKNTRESAPVEGEGSPAGASARRTDERQVSGSNPAASNAEEALPESAQKPPAQGEGVQKSAQRKENPAAAQTAPTAGYYRASGAQEFCKPGSITWIESANGSLENFQLQGNRVTSGPRNLAIIERRTRPNITGAGQGYDALGISPDGTVFHAEHRATKSTHTGTSAPVYISRGVVVNGQYQRLETIKVLGAGMPFSGGTVSPQGQYVVAGDALQNNASPRRQIRVLAYDPKRNSVSSLGNFWVDNMPSAKLLTDLLFDSRGNLYVLAASAEGNTKWISGNEKLKVNIYRIDYARALQNAQRSWTSSVGGRGNNKTVSVRTQGEPALDAQLVRSVNVTNSGIPGWPYKGMAYWEANGFAAGADGSFYLSAVYTRAPNRKQLFKLGLNDNSLRPVYQMPEPRNAGGYDFRFGSKMTDLEGCGAALPTIRAAKVVQSRAAGADSFKVNVYEERNRQSQNKSADTGRGNRAETDSLVRDNATSYVVEERMGARSASKLTAYDKNVTCTDGAGIVRPARVIENSEHRFAARVTGSGSGDLTCTITNGAPRGEVTAVKYDADSMARAGATDEASMPSEARLAGVDLQLCKDSNGNQRCDGNEERIGATQKTDGRGEATWRNLAPGNYVVVEPASPKGYQQTDGIPVRVQAGGPRPSRVLVPNHRIKGRVTWTKVDAESGKPLAGSTWQINGNDNSQATSPKHRVIRHVTIEDCVAGAANRCKGPDKDPRGGHFALTEMGWGNYFLREVKAPVAYKLNRRVHRVDIYPSEGKTNVALGNIKNEKQDVPPLPFTGGVGSDIFYLVGGIVAASAGAGWLLRRKNS</sequence>
<evidence type="ECO:0000259" key="7">
    <source>
        <dbReference type="Pfam" id="PF20674"/>
    </source>
</evidence>
<feature type="region of interest" description="Disordered" evidence="4">
    <location>
        <begin position="94"/>
        <end position="193"/>
    </location>
</feature>